<feature type="transmembrane region" description="Helical" evidence="6">
    <location>
        <begin position="321"/>
        <end position="341"/>
    </location>
</feature>
<comment type="function">
    <text evidence="6">Gustatory receptor which mediates acceptance or avoidance behavior, depending on its substrates.</text>
</comment>
<evidence type="ECO:0000256" key="5">
    <source>
        <dbReference type="ARBA" id="ARBA00023136"/>
    </source>
</evidence>
<proteinExistence type="inferred from homology"/>
<comment type="similarity">
    <text evidence="6">Belongs to the insect chemoreceptor superfamily. Gustatory receptor (GR) family.</text>
</comment>
<evidence type="ECO:0000256" key="4">
    <source>
        <dbReference type="ARBA" id="ARBA00022989"/>
    </source>
</evidence>
<evidence type="ECO:0000256" key="3">
    <source>
        <dbReference type="ARBA" id="ARBA00022692"/>
    </source>
</evidence>
<dbReference type="GO" id="GO:0005886">
    <property type="term" value="C:plasma membrane"/>
    <property type="evidence" value="ECO:0007669"/>
    <property type="project" value="UniProtKB-SubCell"/>
</dbReference>
<dbReference type="InParanoid" id="T1H8P1"/>
<dbReference type="Pfam" id="PF08395">
    <property type="entry name" value="7tm_7"/>
    <property type="match status" value="1"/>
</dbReference>
<dbReference type="GO" id="GO:0007165">
    <property type="term" value="P:signal transduction"/>
    <property type="evidence" value="ECO:0007669"/>
    <property type="project" value="UniProtKB-KW"/>
</dbReference>
<dbReference type="EnsemblMetazoa" id="RPRC000388-RA">
    <property type="protein sequence ID" value="RPRC000388-PA"/>
    <property type="gene ID" value="RPRC000388"/>
</dbReference>
<dbReference type="EMBL" id="ACPB03018633">
    <property type="status" value="NOT_ANNOTATED_CDS"/>
    <property type="molecule type" value="Genomic_DNA"/>
</dbReference>
<accession>T1H8P1</accession>
<dbReference type="InterPro" id="IPR013604">
    <property type="entry name" value="7TM_chemorcpt"/>
</dbReference>
<dbReference type="STRING" id="13249.T1H8P1"/>
<dbReference type="AlphaFoldDB" id="T1H8P1"/>
<evidence type="ECO:0000256" key="2">
    <source>
        <dbReference type="ARBA" id="ARBA00022475"/>
    </source>
</evidence>
<evidence type="ECO:0000256" key="1">
    <source>
        <dbReference type="ARBA" id="ARBA00004651"/>
    </source>
</evidence>
<feature type="transmembrane region" description="Helical" evidence="6">
    <location>
        <begin position="105"/>
        <end position="126"/>
    </location>
</feature>
<keyword evidence="5 6" id="KW-0472">Membrane</keyword>
<keyword evidence="3 6" id="KW-0812">Transmembrane</keyword>
<dbReference type="GO" id="GO:0050909">
    <property type="term" value="P:sensory perception of taste"/>
    <property type="evidence" value="ECO:0007669"/>
    <property type="project" value="InterPro"/>
</dbReference>
<keyword evidence="6" id="KW-0675">Receptor</keyword>
<keyword evidence="4 6" id="KW-1133">Transmembrane helix</keyword>
<dbReference type="Proteomes" id="UP000015103">
    <property type="component" value="Unassembled WGS sequence"/>
</dbReference>
<evidence type="ECO:0000313" key="8">
    <source>
        <dbReference type="Proteomes" id="UP000015103"/>
    </source>
</evidence>
<evidence type="ECO:0000313" key="7">
    <source>
        <dbReference type="EnsemblMetazoa" id="RPRC000388-PA"/>
    </source>
</evidence>
<feature type="transmembrane region" description="Helical" evidence="6">
    <location>
        <begin position="247"/>
        <end position="269"/>
    </location>
</feature>
<dbReference type="VEuPathDB" id="VectorBase:RPRC000388"/>
<organism evidence="7 8">
    <name type="scientific">Rhodnius prolixus</name>
    <name type="common">Triatomid bug</name>
    <dbReference type="NCBI Taxonomy" id="13249"/>
    <lineage>
        <taxon>Eukaryota</taxon>
        <taxon>Metazoa</taxon>
        <taxon>Ecdysozoa</taxon>
        <taxon>Arthropoda</taxon>
        <taxon>Hexapoda</taxon>
        <taxon>Insecta</taxon>
        <taxon>Pterygota</taxon>
        <taxon>Neoptera</taxon>
        <taxon>Paraneoptera</taxon>
        <taxon>Hemiptera</taxon>
        <taxon>Heteroptera</taxon>
        <taxon>Panheteroptera</taxon>
        <taxon>Cimicomorpha</taxon>
        <taxon>Reduviidae</taxon>
        <taxon>Triatominae</taxon>
        <taxon>Rhodnius</taxon>
    </lineage>
</organism>
<reference evidence="7" key="1">
    <citation type="submission" date="2015-05" db="UniProtKB">
        <authorList>
            <consortium name="EnsemblMetazoa"/>
        </authorList>
    </citation>
    <scope>IDENTIFICATION</scope>
</reference>
<keyword evidence="6" id="KW-0807">Transducer</keyword>
<evidence type="ECO:0000256" key="6">
    <source>
        <dbReference type="RuleBase" id="RU363108"/>
    </source>
</evidence>
<keyword evidence="8" id="KW-1185">Reference proteome</keyword>
<protein>
    <recommendedName>
        <fullName evidence="6">Gustatory receptor</fullName>
    </recommendedName>
</protein>
<comment type="subcellular location">
    <subcellularLocation>
        <location evidence="1 6">Cell membrane</location>
        <topology evidence="1 6">Multi-pass membrane protein</topology>
    </subcellularLocation>
</comment>
<name>T1H8P1_RHOPR</name>
<dbReference type="OMA" id="TIGFIAC"/>
<keyword evidence="2 6" id="KW-1003">Cell membrane</keyword>
<dbReference type="HOGENOM" id="CLU_802453_0_0_1"/>
<comment type="caution">
    <text evidence="6">Lacks conserved residue(s) required for the propagation of feature annotation.</text>
</comment>
<feature type="transmembrane region" description="Helical" evidence="6">
    <location>
        <begin position="35"/>
        <end position="56"/>
    </location>
</feature>
<feature type="transmembrane region" description="Helical" evidence="6">
    <location>
        <begin position="217"/>
        <end position="235"/>
    </location>
</feature>
<sequence>MFDSVITFFITKLAGLWLFNKLYEINYWYLMEFMIVRLLELSFIIFEIYLLCVTIENERITMLKIIFILVDILDHSVNLLHVYSQFSKRNLWKLLMLFKARKTKVSDFVLIYNFLLVIIGSADVLVDLSDYSSNDLILYIVDNHVSQMIYFFNNLTIYQFCKLMENLIINLKEVNKEMGMIKNQLYLKLYVQLLIRKRNKIINQARIVNNVFSWQNLFIGLSSTIGFIACVYEVFVDANSSEDNMLFSIVMTIVFIVYYIGNIFTVVIYCEKFGNQDEIFNEQLFQLTVERVLLGNQDDDLWFYVSRKRNVKFTAAGFFNLGYPLITSIISSTITLVAVLVQFTF</sequence>